<dbReference type="Pfam" id="PF13289">
    <property type="entry name" value="SIR2_2"/>
    <property type="match status" value="1"/>
</dbReference>
<dbReference type="Proteomes" id="UP001265259">
    <property type="component" value="Unassembled WGS sequence"/>
</dbReference>
<sequence>MKLSRTDGKPASFLVGAPFSWDQGQGVPNVDGFIDVIRDRVSRSGPQFLDALDKALASAGGPERYQTAMAFVYDQLDADAAADVVRTAVLRARTPTAPALDPATDFDGLPDDWHISRAQRGLAQLMKLSPERFAGPIFTTNFDPLIALALRERGFRPRPTGIPLDGSINAPVQTTQDEINVFHLHGYWRGSPTLHRPQQLIATRPHLRNSLEHRLNNTHLVVMAYSGWDDIFTTAIANCLASDTFKGTVTWCFYGDTPAVIRDENEALFEKFKSGIQQGRISFFCGINCHTFFDDLIGYLGLTPNERAAIDQSPHAGWNLVTTEFLAAQTPLSGDEAVRYFDGAVPTWRHATSPLIPRLSHAQKLLDRIASPSVGASRMQLIRAAGGEGKSTALLQAAVDALDGGDCTVLHRSSVDAGLNPDVVASLDPDRNWLLVADDAEGLVDDLWGAAVKLHETGRQNVFLLLAARDTDWASVNCDRHAWSTRLHRLDDIVLGGVEEPDAALVVDAWAEQGDAGLRGLMSSKSREERIARLVAATKAQDVRGGDGSFFGGLLDTRFSSKALVDHLVLLMDPLRHQPVEGGSGTLYDALLYTANCHAVGMPGLDRRLLALLCDLNAHSVSSAVISRLGRELGAAESRGHVLTRHKRVAQSVVEAGASKFGTDLSKTWRNLVTATVELSRKERVGESFGSMVHAGARLKRQLPEALVEDLRGEIGIAAAEAAVEAMPEWSSTVVDFARALRFARYPDEACDLLKKRLPTLKGTVDLRQNIRGYFYEGGTCAGNLGTRQGYIANAWLAAYSLSESLPPEVTVENAKVSCAGLGVAFEFLVGGVADGNFAKSRRAATELGWQTKPDPRTAGYFERHESELDAIGTPKPADNDEALVWLATAAHAAWQELEDPFLKNKLKSDGQFTFTKLRKLLDRG</sequence>
<gene>
    <name evidence="2" type="ORF">RM543_17635</name>
</gene>
<protein>
    <submittedName>
        <fullName evidence="2">SIR2 family protein</fullName>
    </submittedName>
</protein>
<name>A0ABU3DLB6_9RHOB</name>
<feature type="domain" description="Novel STAND NTPase 5" evidence="1">
    <location>
        <begin position="339"/>
        <end position="476"/>
    </location>
</feature>
<dbReference type="Pfam" id="PF25199">
    <property type="entry name" value="nSTAND_NTPase5"/>
    <property type="match status" value="1"/>
</dbReference>
<evidence type="ECO:0000259" key="1">
    <source>
        <dbReference type="Pfam" id="PF25199"/>
    </source>
</evidence>
<evidence type="ECO:0000313" key="2">
    <source>
        <dbReference type="EMBL" id="MDT0684506.1"/>
    </source>
</evidence>
<reference evidence="2 3" key="1">
    <citation type="submission" date="2023-09" db="EMBL/GenBank/DDBJ databases">
        <authorList>
            <person name="Rey-Velasco X."/>
        </authorList>
    </citation>
    <scope>NUCLEOTIDE SEQUENCE [LARGE SCALE GENOMIC DNA]</scope>
    <source>
        <strain evidence="2 3">F158</strain>
    </source>
</reference>
<comment type="caution">
    <text evidence="2">The sequence shown here is derived from an EMBL/GenBank/DDBJ whole genome shotgun (WGS) entry which is preliminary data.</text>
</comment>
<evidence type="ECO:0000313" key="3">
    <source>
        <dbReference type="Proteomes" id="UP001265259"/>
    </source>
</evidence>
<dbReference type="EMBL" id="JAVRHL010000005">
    <property type="protein sequence ID" value="MDT0684506.1"/>
    <property type="molecule type" value="Genomic_DNA"/>
</dbReference>
<accession>A0ABU3DLB6</accession>
<dbReference type="InterPro" id="IPR057574">
    <property type="entry name" value="nSTAND_NTPase5_dom"/>
</dbReference>
<keyword evidence="3" id="KW-1185">Reference proteome</keyword>
<organism evidence="2 3">
    <name type="scientific">Tropicimonas omnivorans</name>
    <dbReference type="NCBI Taxonomy" id="3075590"/>
    <lineage>
        <taxon>Bacteria</taxon>
        <taxon>Pseudomonadati</taxon>
        <taxon>Pseudomonadota</taxon>
        <taxon>Alphaproteobacteria</taxon>
        <taxon>Rhodobacterales</taxon>
        <taxon>Roseobacteraceae</taxon>
        <taxon>Tropicimonas</taxon>
    </lineage>
</organism>
<proteinExistence type="predicted"/>
<dbReference type="RefSeq" id="WP_311694082.1">
    <property type="nucleotide sequence ID" value="NZ_JAVRHL010000005.1"/>
</dbReference>